<evidence type="ECO:0000313" key="2">
    <source>
        <dbReference type="Proteomes" id="UP001597451"/>
    </source>
</evidence>
<organism evidence="1 2">
    <name type="scientific">Oceanobacillus kapialis</name>
    <dbReference type="NCBI Taxonomy" id="481353"/>
    <lineage>
        <taxon>Bacteria</taxon>
        <taxon>Bacillati</taxon>
        <taxon>Bacillota</taxon>
        <taxon>Bacilli</taxon>
        <taxon>Bacillales</taxon>
        <taxon>Bacillaceae</taxon>
        <taxon>Oceanobacillus</taxon>
    </lineage>
</organism>
<dbReference type="InterPro" id="IPR014710">
    <property type="entry name" value="RmlC-like_jellyroll"/>
</dbReference>
<proteinExistence type="predicted"/>
<keyword evidence="2" id="KW-1185">Reference proteome</keyword>
<reference evidence="2" key="1">
    <citation type="journal article" date="2019" name="Int. J. Syst. Evol. Microbiol.">
        <title>The Global Catalogue of Microorganisms (GCM) 10K type strain sequencing project: providing services to taxonomists for standard genome sequencing and annotation.</title>
        <authorList>
            <consortium name="The Broad Institute Genomics Platform"/>
            <consortium name="The Broad Institute Genome Sequencing Center for Infectious Disease"/>
            <person name="Wu L."/>
            <person name="Ma J."/>
        </authorList>
    </citation>
    <scope>NUCLEOTIDE SEQUENCE [LARGE SCALE GENOMIC DNA]</scope>
    <source>
        <strain evidence="2">TISTR 1858</strain>
    </source>
</reference>
<dbReference type="InterPro" id="IPR011051">
    <property type="entry name" value="RmlC_Cupin_sf"/>
</dbReference>
<comment type="caution">
    <text evidence="1">The sequence shown here is derived from an EMBL/GenBank/DDBJ whole genome shotgun (WGS) entry which is preliminary data.</text>
</comment>
<dbReference type="EMBL" id="JBHUMX010000041">
    <property type="protein sequence ID" value="MFD2629967.1"/>
    <property type="molecule type" value="Genomic_DNA"/>
</dbReference>
<accession>A0ABW5Q2S6</accession>
<sequence>MEVFNFGVEEGNKIHNYDSVSAFYSKILRTDEPTNIGFINIEKDGFVGYHEAPVQQLFVVVQGEGWVEGEDGKRVMLKGGEGVFWRKGEGHISGSETGLTALVVQSANLRVTP</sequence>
<evidence type="ECO:0000313" key="1">
    <source>
        <dbReference type="EMBL" id="MFD2629967.1"/>
    </source>
</evidence>
<gene>
    <name evidence="1" type="ORF">ACFSUN_14360</name>
</gene>
<dbReference type="Gene3D" id="2.60.120.10">
    <property type="entry name" value="Jelly Rolls"/>
    <property type="match status" value="1"/>
</dbReference>
<protein>
    <submittedName>
        <fullName evidence="1">Cupin</fullName>
    </submittedName>
</protein>
<name>A0ABW5Q2S6_9BACI</name>
<dbReference type="SUPFAM" id="SSF51182">
    <property type="entry name" value="RmlC-like cupins"/>
    <property type="match status" value="1"/>
</dbReference>
<dbReference type="Proteomes" id="UP001597451">
    <property type="component" value="Unassembled WGS sequence"/>
</dbReference>
<dbReference type="RefSeq" id="WP_379562752.1">
    <property type="nucleotide sequence ID" value="NZ_JBHUMX010000041.1"/>
</dbReference>